<dbReference type="OrthoDB" id="3691606at2759"/>
<feature type="region of interest" description="Disordered" evidence="1">
    <location>
        <begin position="595"/>
        <end position="681"/>
    </location>
</feature>
<feature type="compositionally biased region" description="Low complexity" evidence="1">
    <location>
        <begin position="106"/>
        <end position="130"/>
    </location>
</feature>
<feature type="compositionally biased region" description="Low complexity" evidence="1">
    <location>
        <begin position="614"/>
        <end position="639"/>
    </location>
</feature>
<evidence type="ECO:0000256" key="1">
    <source>
        <dbReference type="SAM" id="MobiDB-lite"/>
    </source>
</evidence>
<dbReference type="AlphaFoldDB" id="A0A9W8Y8Q1"/>
<accession>A0A9W8Y8Q1</accession>
<feature type="compositionally biased region" description="Polar residues" evidence="1">
    <location>
        <begin position="355"/>
        <end position="370"/>
    </location>
</feature>
<comment type="caution">
    <text evidence="3">The sequence shown here is derived from an EMBL/GenBank/DDBJ whole genome shotgun (WGS) entry which is preliminary data.</text>
</comment>
<organism evidence="3 4">
    <name type="scientific">Neocucurbitaria cava</name>
    <dbReference type="NCBI Taxonomy" id="798079"/>
    <lineage>
        <taxon>Eukaryota</taxon>
        <taxon>Fungi</taxon>
        <taxon>Dikarya</taxon>
        <taxon>Ascomycota</taxon>
        <taxon>Pezizomycotina</taxon>
        <taxon>Dothideomycetes</taxon>
        <taxon>Pleosporomycetidae</taxon>
        <taxon>Pleosporales</taxon>
        <taxon>Pleosporineae</taxon>
        <taxon>Cucurbitariaceae</taxon>
        <taxon>Neocucurbitaria</taxon>
    </lineage>
</organism>
<reference evidence="3" key="1">
    <citation type="submission" date="2022-10" db="EMBL/GenBank/DDBJ databases">
        <title>Tapping the CABI collections for fungal endophytes: first genome assemblies for Collariella, Neodidymelliopsis, Ascochyta clinopodiicola, Didymella pomorum, Didymosphaeria variabile, Neocosmospora piperis and Neocucurbitaria cava.</title>
        <authorList>
            <person name="Hill R."/>
        </authorList>
    </citation>
    <scope>NUCLEOTIDE SEQUENCE</scope>
    <source>
        <strain evidence="3">IMI 356814</strain>
    </source>
</reference>
<evidence type="ECO:0000313" key="3">
    <source>
        <dbReference type="EMBL" id="KAJ4369586.1"/>
    </source>
</evidence>
<feature type="compositionally biased region" description="Polar residues" evidence="1">
    <location>
        <begin position="132"/>
        <end position="142"/>
    </location>
</feature>
<feature type="compositionally biased region" description="Polar residues" evidence="1">
    <location>
        <begin position="386"/>
        <end position="395"/>
    </location>
</feature>
<evidence type="ECO:0000313" key="4">
    <source>
        <dbReference type="Proteomes" id="UP001140560"/>
    </source>
</evidence>
<keyword evidence="4" id="KW-1185">Reference proteome</keyword>
<keyword evidence="2" id="KW-0812">Transmembrane</keyword>
<feature type="region of interest" description="Disordered" evidence="1">
    <location>
        <begin position="321"/>
        <end position="462"/>
    </location>
</feature>
<keyword evidence="2" id="KW-1133">Transmembrane helix</keyword>
<feature type="region of interest" description="Disordered" evidence="1">
    <location>
        <begin position="486"/>
        <end position="514"/>
    </location>
</feature>
<feature type="transmembrane region" description="Helical" evidence="2">
    <location>
        <begin position="173"/>
        <end position="194"/>
    </location>
</feature>
<dbReference type="EMBL" id="JAPEUY010000009">
    <property type="protein sequence ID" value="KAJ4369586.1"/>
    <property type="molecule type" value="Genomic_DNA"/>
</dbReference>
<proteinExistence type="predicted"/>
<gene>
    <name evidence="3" type="ORF">N0V83_005348</name>
</gene>
<feature type="compositionally biased region" description="Polar residues" evidence="1">
    <location>
        <begin position="444"/>
        <end position="453"/>
    </location>
</feature>
<keyword evidence="2" id="KW-0472">Membrane</keyword>
<evidence type="ECO:0000256" key="2">
    <source>
        <dbReference type="SAM" id="Phobius"/>
    </source>
</evidence>
<feature type="region of interest" description="Disordered" evidence="1">
    <location>
        <begin position="85"/>
        <end position="143"/>
    </location>
</feature>
<feature type="transmembrane region" description="Helical" evidence="2">
    <location>
        <begin position="6"/>
        <end position="26"/>
    </location>
</feature>
<sequence>MSLFLPFILIIAFAWAIVGILLARWLKQAGHARPWKGKEWEERELYGGGVGYGMEGRRVLGGGIGQKVHARENLHSINLWLNNHPQDPSYTHDQERNSKMPQNTVDSHSISDSPPDSTSSASETSNTEPSDSLVTMAQQDQKPSVPLPLNSIVKLLTQFLFNEIPFPHFLQQYGHLMLAFTGGAAIGSSLYHFFKRHKQNRAKIQLAVFHVVRMVENAPDLQAQLQNPHKFIAKMEREVERMTNSHRLTKNEAKSTMLQLKRKVWSVADGQVAAEKRRKIGKAMGRESDMSVSEQFVRALEDGAFVSNNGEFPKIVVSSPTAEDDLQTQLQEQEEETETDVSMLHVDHHTRTRKTPSPQNRKYGTLSAQVNLPRPSQARSLHERSSQQPPSSTQKYRAFEHIPSSDSDDAPISPTPAPRPGHTTSESAAAAYGIPYEKRPSPLPASNITSSPTKAPPPHLGQSPTIMSLKHSSMIEAATRRAFDPKAPGNELYESPFLRRSKGKETSASIKTSTSTKKSVQTKVETKVETKISQQEQIQRANPARVRKFEYDDEGRIVFIRASTASSDLRSILRSSAPSPDTPVAPSFHNATIVQASSPTPPLSSPLNHDGVKKVVVSSASARPVSSSSPPVVPSQPSSKKSRGRPRKNVSEQQQAQTPPRKVQTTPATRRSARQTASRDM</sequence>
<name>A0A9W8Y8Q1_9PLEO</name>
<feature type="compositionally biased region" description="Acidic residues" evidence="1">
    <location>
        <begin position="322"/>
        <end position="339"/>
    </location>
</feature>
<protein>
    <submittedName>
        <fullName evidence="3">Uncharacterized protein</fullName>
    </submittedName>
</protein>
<feature type="compositionally biased region" description="Low complexity" evidence="1">
    <location>
        <begin position="664"/>
        <end position="681"/>
    </location>
</feature>
<dbReference type="Proteomes" id="UP001140560">
    <property type="component" value="Unassembled WGS sequence"/>
</dbReference>